<sequence length="1735" mass="201871">MKIFNLMMLSMVLLMFLPANLAYDWRPYNWKRDAKSKNQKTPMINIKHGLEFTKNVTWKDWKCGKIYKRFIYIKNISINSVNIEVKSPKSQFFESVYPNKYIISPGNEVKIPVVFKPLNKMLYNDNMTIITQSGELTISLRVNLPTYKLNFNKSIHFSNCIVDQENSIIFKIKNMTHLITHYKMTVEKPFNIKNNYGVLNSKNEVSEIIITFLPTTAKMYDVSCIIRYGSEDLKYHDFFNMSATSKYAHLTFRSKNETDQVYNDITIVDFGKVCVGKVMSKSIFVRNYSDASVRTHINKKTMYKSCFYTSPFYLDNGTIDVTPFSEEEFKIKFIPTFKNRKYFEIVNLISNNGTKLSQIYITGSSVAPRISVNENFFNFGVIPLNNKKNIEFYLINQSDTSSYFQLYNVGENDESFNVSCSNGTIDRLEKKRIIINFCPRYPINYYRKIFILVSNQNTINMHVFGSSYSNIIRPLKIETDHVLKYLNHCKNYSSHFGEMGSEYKLVKPPISNDELIYEEACDNTLFKMPYITISETILMFNLIKFKKTFYISNHTNETVNVYIFGQIKNFILNETKFDIQAQSSIPIQVTFRALDKKIIENTLQLYISYKSQMDYNYNQDNKIIPPWHKCVVCIGTIFDEKNMYVPNFSLDKEEILFQPLLEPKTLYETLVVKNDCNTNPLLVEFEFDQSSDSNNLMNVIPKKRLIPKNGLQIFIISKRQNSDEIKQNLQYTLKATFNNRVKHLNVYSPTNEHVLKFNKDSPIYFNPTTVNHSTIQKIGFFNASLFPVKVSAYTNAKEIQFISKYVIVKALTPSNLYLKFTPSNIGCKMYLAKLQVNYQFENLDEYDLHSSLYENNELNPVRDDLLSAESNQSDSVLSVLNHNSCEKKIEKRLMPTDSIKTHFLSIITKSVSTNIKVSQDTVLFKNIIVNQISYKTIRLVNLQVGSVSIQLQLDCKENDLKEMNIYPKKIVLYPYVPCEIVVEFAPIERKLYNYTLNYKIDNKEANIENSKIYKLCEINAISVFPLIKITSIRGYGIAQCLSIKELKKYFNLIDTNNKLEKIPEKNEYKYNFLTRVGYDEYLDNSNDIDTTTFNFVPAPINSENCTIKITLENIGVVPLKWSFMTLGDLRIKQPMWMKNDNLNLKKSNARTDIEIFDQNMQDETKMKMLLNIENLFLIEPKLGSLKPAESVTVKLTYAHAHEGTHILPVLFKIEQGREMTINFIGRTVSINRPYLFFDDKNIKLQDVAIGYGSSPIQNIAMYNGGNVELYYNIDLKGMDEINKKNYNQLIFTCLTASGYLKPGYTDYIKIKFMPIEEKMYWFTLPVNVDDVSIQLTISANGYFHKSVPPVKQLNNLIQTQNTPKYIIDKEVVYLSTDKIEFDSMQLFGVTRRLIFLYNRKLNDKIIFSWHVTNKSDSKYVYVTPNEGIVEANSFVSLKITFVSYGEPSFYNIDLICETINMDDMNTYEMDLDDWEKNKIKQKYEFDITEKDLNADEKIGPLKNSESCDSNDKYMDFKPKRPNPLIIHFTVNARTCIISDYKNCEKTDNSIHSYVDKLLTTLDYNEYSEQTQSIKEKISAACPLGVYNTVGIILNNTILSILYNKDFKNLITSINDEHVPYYAQISKMYNQKVKGNSQNIEIKQYDNPSGVSAISQIELINLNDNESIIDDQEMKMNQFKNKFYKKQKLKKYKEIGTTIEYITENCISNLLQEYINKDCDLINPNKLICVKKKKQL</sequence>
<dbReference type="Proteomes" id="UP000078046">
    <property type="component" value="Unassembled WGS sequence"/>
</dbReference>
<dbReference type="EMBL" id="LWCA01000289">
    <property type="protein sequence ID" value="OAF69387.1"/>
    <property type="molecule type" value="Genomic_DNA"/>
</dbReference>
<dbReference type="PANTHER" id="PTHR46127:SF1">
    <property type="entry name" value="CILIA- AND FLAGELLA-ASSOCIATED PROTEIN 65"/>
    <property type="match status" value="1"/>
</dbReference>
<evidence type="ECO:0000313" key="6">
    <source>
        <dbReference type="Proteomes" id="UP000078046"/>
    </source>
</evidence>
<dbReference type="InterPro" id="IPR056305">
    <property type="entry name" value="Ig_CFAP65_10th"/>
</dbReference>
<dbReference type="InterPro" id="IPR058536">
    <property type="entry name" value="Ig_CFAP65_4th"/>
</dbReference>
<reference evidence="5 6" key="1">
    <citation type="submission" date="2016-04" db="EMBL/GenBank/DDBJ databases">
        <title>The genome of Intoshia linei affirms orthonectids as highly simplified spiralians.</title>
        <authorList>
            <person name="Mikhailov K.V."/>
            <person name="Slusarev G.S."/>
            <person name="Nikitin M.A."/>
            <person name="Logacheva M.D."/>
            <person name="Penin A."/>
            <person name="Aleoshin V."/>
            <person name="Panchin Y.V."/>
        </authorList>
    </citation>
    <scope>NUCLEOTIDE SEQUENCE [LARGE SCALE GENOMIC DNA]</scope>
    <source>
        <strain evidence="5">Intl2013</strain>
        <tissue evidence="5">Whole animal</tissue>
    </source>
</reference>
<feature type="domain" description="CFAP65 fourth Ig-like" evidence="3">
    <location>
        <begin position="377"/>
        <end position="470"/>
    </location>
</feature>
<evidence type="ECO:0000259" key="4">
    <source>
        <dbReference type="Pfam" id="PF24816"/>
    </source>
</evidence>
<protein>
    <recommendedName>
        <fullName evidence="7">MSP domain-containing protein</fullName>
    </recommendedName>
</protein>
<dbReference type="Gene3D" id="2.60.40.10">
    <property type="entry name" value="Immunoglobulins"/>
    <property type="match status" value="8"/>
</dbReference>
<feature type="domain" description="CFAP65 tenth Ig-like" evidence="2">
    <location>
        <begin position="1234"/>
        <end position="1344"/>
    </location>
</feature>
<name>A0A177B513_9BILA</name>
<dbReference type="Pfam" id="PF24816">
    <property type="entry name" value="Ig_CFAP65__9th"/>
    <property type="match status" value="1"/>
</dbReference>
<feature type="signal peptide" evidence="1">
    <location>
        <begin position="1"/>
        <end position="22"/>
    </location>
</feature>
<evidence type="ECO:0008006" key="7">
    <source>
        <dbReference type="Google" id="ProtNLM"/>
    </source>
</evidence>
<evidence type="ECO:0000313" key="5">
    <source>
        <dbReference type="EMBL" id="OAF69387.1"/>
    </source>
</evidence>
<keyword evidence="6" id="KW-1185">Reference proteome</keyword>
<feature type="chain" id="PRO_5008056835" description="MSP domain-containing protein" evidence="1">
    <location>
        <begin position="23"/>
        <end position="1735"/>
    </location>
</feature>
<dbReference type="GO" id="GO:0005737">
    <property type="term" value="C:cytoplasm"/>
    <property type="evidence" value="ECO:0007669"/>
    <property type="project" value="UniProtKB-SubCell"/>
</dbReference>
<feature type="domain" description="CFAP65-like ninth Ig-like" evidence="4">
    <location>
        <begin position="1025"/>
        <end position="1225"/>
    </location>
</feature>
<accession>A0A177B513</accession>
<evidence type="ECO:0000259" key="2">
    <source>
        <dbReference type="Pfam" id="PF24291"/>
    </source>
</evidence>
<dbReference type="GO" id="GO:0031514">
    <property type="term" value="C:motile cilium"/>
    <property type="evidence" value="ECO:0007669"/>
    <property type="project" value="UniProtKB-SubCell"/>
</dbReference>
<dbReference type="Pfam" id="PF24291">
    <property type="entry name" value="Ig_CFAP65"/>
    <property type="match status" value="1"/>
</dbReference>
<proteinExistence type="predicted"/>
<organism evidence="5 6">
    <name type="scientific">Intoshia linei</name>
    <dbReference type="NCBI Taxonomy" id="1819745"/>
    <lineage>
        <taxon>Eukaryota</taxon>
        <taxon>Metazoa</taxon>
        <taxon>Spiralia</taxon>
        <taxon>Lophotrochozoa</taxon>
        <taxon>Mesozoa</taxon>
        <taxon>Orthonectida</taxon>
        <taxon>Rhopaluridae</taxon>
        <taxon>Intoshia</taxon>
    </lineage>
</organism>
<gene>
    <name evidence="5" type="ORF">A3Q56_02854</name>
</gene>
<evidence type="ECO:0000259" key="3">
    <source>
        <dbReference type="Pfam" id="PF24507"/>
    </source>
</evidence>
<evidence type="ECO:0000256" key="1">
    <source>
        <dbReference type="SAM" id="SignalP"/>
    </source>
</evidence>
<dbReference type="InterPro" id="IPR013783">
    <property type="entry name" value="Ig-like_fold"/>
</dbReference>
<comment type="caution">
    <text evidence="5">The sequence shown here is derived from an EMBL/GenBank/DDBJ whole genome shotgun (WGS) entry which is preliminary data.</text>
</comment>
<dbReference type="PANTHER" id="PTHR46127">
    <property type="entry name" value="CILIA- AND FLAGELLA-ASSOCIATED PROTEIN 65"/>
    <property type="match status" value="1"/>
</dbReference>
<dbReference type="InterPro" id="IPR056344">
    <property type="entry name" value="Ig_CFAP65-like_9th"/>
</dbReference>
<dbReference type="Pfam" id="PF24507">
    <property type="entry name" value="Ig_CFAP65_4th"/>
    <property type="match status" value="1"/>
</dbReference>
<keyword evidence="1" id="KW-0732">Signal</keyword>
<dbReference type="OrthoDB" id="415597at2759"/>
<dbReference type="InterPro" id="IPR052614">
    <property type="entry name" value="CFAP65"/>
</dbReference>